<keyword evidence="2" id="KW-1185">Reference proteome</keyword>
<dbReference type="NCBIfam" id="TIGR01907">
    <property type="entry name" value="casE_Cse3"/>
    <property type="match status" value="1"/>
</dbReference>
<dbReference type="SMART" id="SM01101">
    <property type="entry name" value="CRISPR_assoc"/>
    <property type="match status" value="1"/>
</dbReference>
<evidence type="ECO:0000313" key="1">
    <source>
        <dbReference type="EMBL" id="RZS52987.1"/>
    </source>
</evidence>
<dbReference type="InterPro" id="IPR010179">
    <property type="entry name" value="CRISPR-assoc_prot_Cse3"/>
</dbReference>
<accession>A0A4Q7LGZ9</accession>
<dbReference type="EMBL" id="SGWV01000010">
    <property type="protein sequence ID" value="RZS52987.1"/>
    <property type="molecule type" value="Genomic_DNA"/>
</dbReference>
<reference evidence="1 2" key="1">
    <citation type="submission" date="2019-02" db="EMBL/GenBank/DDBJ databases">
        <title>Genomic Encyclopedia of Type Strains, Phase IV (KMG-IV): sequencing the most valuable type-strain genomes for metagenomic binning, comparative biology and taxonomic classification.</title>
        <authorList>
            <person name="Goeker M."/>
        </authorList>
    </citation>
    <scope>NUCLEOTIDE SEQUENCE [LARGE SCALE GENOMIC DNA]</scope>
    <source>
        <strain evidence="1 2">DSM 10617</strain>
    </source>
</reference>
<protein>
    <submittedName>
        <fullName evidence="1">CRISPR-associated Cse3 family protein</fullName>
    </submittedName>
</protein>
<sequence length="212" mass="23724">MYLSRLRLNPADPNARRDLADAYQMHRTLARVYAPDAEHPPLRFLWRQERSADGWPDGTVLVQAAHAGRWRALEETWPDYLQSIEADKRVDLTTLVRPGRRYRFRLQANPTLTRDGKRHGLVQEEAQLDWLGRQGQRHGFEVVAAVRGASERVNARHKGQQRIVVQSVTFDGVMQAGAGDAEVEALRLALLQGLGHAKSLGLGLLSLAPVSG</sequence>
<evidence type="ECO:0000313" key="2">
    <source>
        <dbReference type="Proteomes" id="UP000293433"/>
    </source>
</evidence>
<gene>
    <name evidence="1" type="ORF">EV685_2609</name>
</gene>
<dbReference type="RefSeq" id="WP_130482467.1">
    <property type="nucleotide sequence ID" value="NZ_SGWV01000010.1"/>
</dbReference>
<name>A0A4Q7LGZ9_9BURK</name>
<comment type="caution">
    <text evidence="1">The sequence shown here is derived from an EMBL/GenBank/DDBJ whole genome shotgun (WGS) entry which is preliminary data.</text>
</comment>
<dbReference type="Gene3D" id="3.30.70.1200">
    <property type="entry name" value="Crispr-associated protein, domain 1"/>
    <property type="match status" value="1"/>
</dbReference>
<organism evidence="1 2">
    <name type="scientific">Sphaerotilus mobilis</name>
    <dbReference type="NCBI Taxonomy" id="47994"/>
    <lineage>
        <taxon>Bacteria</taxon>
        <taxon>Pseudomonadati</taxon>
        <taxon>Pseudomonadota</taxon>
        <taxon>Betaproteobacteria</taxon>
        <taxon>Burkholderiales</taxon>
        <taxon>Sphaerotilaceae</taxon>
        <taxon>Sphaerotilus</taxon>
    </lineage>
</organism>
<dbReference type="AlphaFoldDB" id="A0A4Q7LGZ9"/>
<dbReference type="CDD" id="cd09727">
    <property type="entry name" value="Cas6_I-E"/>
    <property type="match status" value="1"/>
</dbReference>
<dbReference type="Gene3D" id="3.30.70.1210">
    <property type="entry name" value="Crispr-associated protein, domain 2"/>
    <property type="match status" value="1"/>
</dbReference>
<proteinExistence type="predicted"/>
<dbReference type="SUPFAM" id="SSF117987">
    <property type="entry name" value="CRISPR-associated protein"/>
    <property type="match status" value="2"/>
</dbReference>
<dbReference type="OrthoDB" id="9795689at2"/>
<dbReference type="Pfam" id="PF08798">
    <property type="entry name" value="CRISPR_assoc"/>
    <property type="match status" value="1"/>
</dbReference>
<dbReference type="Proteomes" id="UP000293433">
    <property type="component" value="Unassembled WGS sequence"/>
</dbReference>